<comment type="subcellular location">
    <subcellularLocation>
        <location evidence="1">Mitochondrion membrane</location>
        <topology evidence="1">Multi-pass membrane protein</topology>
    </subcellularLocation>
</comment>
<accession>A0A2P6U0Z8</accession>
<comment type="similarity">
    <text evidence="2 10">Belongs to the mitochondrial carrier (TC 2.A.29) family.</text>
</comment>
<dbReference type="STRING" id="3076.A0A2P6U0Z8"/>
<keyword evidence="7" id="KW-0496">Mitochondrion</keyword>
<dbReference type="InterPro" id="IPR023395">
    <property type="entry name" value="MCP_dom_sf"/>
</dbReference>
<organism evidence="11 12">
    <name type="scientific">Chlorella sorokiniana</name>
    <name type="common">Freshwater green alga</name>
    <dbReference type="NCBI Taxonomy" id="3076"/>
    <lineage>
        <taxon>Eukaryota</taxon>
        <taxon>Viridiplantae</taxon>
        <taxon>Chlorophyta</taxon>
        <taxon>core chlorophytes</taxon>
        <taxon>Trebouxiophyceae</taxon>
        <taxon>Chlorellales</taxon>
        <taxon>Chlorellaceae</taxon>
        <taxon>Chlorella clade</taxon>
        <taxon>Chlorella</taxon>
    </lineage>
</organism>
<keyword evidence="12" id="KW-1185">Reference proteome</keyword>
<dbReference type="GO" id="GO:0031966">
    <property type="term" value="C:mitochondrial membrane"/>
    <property type="evidence" value="ECO:0007669"/>
    <property type="project" value="UniProtKB-SubCell"/>
</dbReference>
<dbReference type="AlphaFoldDB" id="A0A2P6U0Z8"/>
<dbReference type="InterPro" id="IPR049563">
    <property type="entry name" value="TXTP-like"/>
</dbReference>
<keyword evidence="5" id="KW-0677">Repeat</keyword>
<protein>
    <submittedName>
        <fullName evidence="11">Mitochondrial Carrier (MC) Family</fullName>
    </submittedName>
</protein>
<dbReference type="Proteomes" id="UP000239899">
    <property type="component" value="Unassembled WGS sequence"/>
</dbReference>
<evidence type="ECO:0000256" key="9">
    <source>
        <dbReference type="PROSITE-ProRule" id="PRU00282"/>
    </source>
</evidence>
<feature type="repeat" description="Solcar" evidence="9">
    <location>
        <begin position="175"/>
        <end position="264"/>
    </location>
</feature>
<dbReference type="PROSITE" id="PS50920">
    <property type="entry name" value="SOLCAR"/>
    <property type="match status" value="2"/>
</dbReference>
<feature type="repeat" description="Solcar" evidence="9">
    <location>
        <begin position="84"/>
        <end position="165"/>
    </location>
</feature>
<dbReference type="InterPro" id="IPR018108">
    <property type="entry name" value="MCP_transmembrane"/>
</dbReference>
<dbReference type="EMBL" id="LHPG02000003">
    <property type="protein sequence ID" value="PRW59982.1"/>
    <property type="molecule type" value="Genomic_DNA"/>
</dbReference>
<evidence type="ECO:0000256" key="8">
    <source>
        <dbReference type="ARBA" id="ARBA00023136"/>
    </source>
</evidence>
<reference evidence="11 12" key="1">
    <citation type="journal article" date="2018" name="Plant J.">
        <title>Genome sequences of Chlorella sorokiniana UTEX 1602 and Micractinium conductrix SAG 241.80: implications to maltose excretion by a green alga.</title>
        <authorList>
            <person name="Arriola M.B."/>
            <person name="Velmurugan N."/>
            <person name="Zhang Y."/>
            <person name="Plunkett M.H."/>
            <person name="Hondzo H."/>
            <person name="Barney B.M."/>
        </authorList>
    </citation>
    <scope>NUCLEOTIDE SEQUENCE [LARGE SCALE GENOMIC DNA]</scope>
    <source>
        <strain evidence="12">UTEX 1602</strain>
    </source>
</reference>
<gene>
    <name evidence="11" type="ORF">C2E21_1367</name>
</gene>
<keyword evidence="3 10" id="KW-0813">Transport</keyword>
<dbReference type="PANTHER" id="PTHR45788:SF4">
    <property type="entry name" value="TRICARBOXYLATE TRANSPORT PROTEIN, MITOCHONDRIAL"/>
    <property type="match status" value="1"/>
</dbReference>
<proteinExistence type="inferred from homology"/>
<evidence type="ECO:0000313" key="11">
    <source>
        <dbReference type="EMBL" id="PRW59982.1"/>
    </source>
</evidence>
<evidence type="ECO:0000256" key="10">
    <source>
        <dbReference type="RuleBase" id="RU000488"/>
    </source>
</evidence>
<evidence type="ECO:0000256" key="1">
    <source>
        <dbReference type="ARBA" id="ARBA00004225"/>
    </source>
</evidence>
<keyword evidence="8 9" id="KW-0472">Membrane</keyword>
<sequence length="276" mass="28885">MSVSALEHTAIGALAGVVEVAIMQPTVGIKNALQEGRPIPRTIPGVYRGLAVSAGAMLPITAVQFGMNRALEQTYRRVTGADKLSMGGTVGVALGAGAASAFLGCPAEFVMIQQQKRGGSLAAEFSHIMKSYGALKPFKGLSATILRESLYATGYLAIAPILREALSKQPAVQDIPGGPYVLSGIIAGLIATVSSQPADTIKTRMQAFPDNKANPEYRSFMSTTRHILATEGPGTFLAGLGPRAFRVCCAVFILNGTRNTIVDALQAHRAPHVVPV</sequence>
<evidence type="ECO:0000256" key="2">
    <source>
        <dbReference type="ARBA" id="ARBA00006375"/>
    </source>
</evidence>
<name>A0A2P6U0Z8_CHLSO</name>
<evidence type="ECO:0000256" key="4">
    <source>
        <dbReference type="ARBA" id="ARBA00022692"/>
    </source>
</evidence>
<evidence type="ECO:0000313" key="12">
    <source>
        <dbReference type="Proteomes" id="UP000239899"/>
    </source>
</evidence>
<evidence type="ECO:0000256" key="3">
    <source>
        <dbReference type="ARBA" id="ARBA00022448"/>
    </source>
</evidence>
<evidence type="ECO:0000256" key="5">
    <source>
        <dbReference type="ARBA" id="ARBA00022737"/>
    </source>
</evidence>
<comment type="caution">
    <text evidence="11">The sequence shown here is derived from an EMBL/GenBank/DDBJ whole genome shotgun (WGS) entry which is preliminary data.</text>
</comment>
<keyword evidence="4 9" id="KW-0812">Transmembrane</keyword>
<dbReference type="GO" id="GO:0006843">
    <property type="term" value="P:mitochondrial citrate transmembrane transport"/>
    <property type="evidence" value="ECO:0007669"/>
    <property type="project" value="TreeGrafter"/>
</dbReference>
<dbReference type="Pfam" id="PF00153">
    <property type="entry name" value="Mito_carr"/>
    <property type="match status" value="2"/>
</dbReference>
<dbReference type="PANTHER" id="PTHR45788">
    <property type="entry name" value="SUCCINATE/FUMARATE MITOCHONDRIAL TRANSPORTER-RELATED"/>
    <property type="match status" value="1"/>
</dbReference>
<keyword evidence="6" id="KW-1133">Transmembrane helix</keyword>
<evidence type="ECO:0000256" key="6">
    <source>
        <dbReference type="ARBA" id="ARBA00022989"/>
    </source>
</evidence>
<dbReference type="GO" id="GO:0071913">
    <property type="term" value="F:citrate secondary active transmembrane transporter activity"/>
    <property type="evidence" value="ECO:0007669"/>
    <property type="project" value="TreeGrafter"/>
</dbReference>
<evidence type="ECO:0000256" key="7">
    <source>
        <dbReference type="ARBA" id="ARBA00023128"/>
    </source>
</evidence>
<dbReference type="OrthoDB" id="44467at2759"/>
<dbReference type="Gene3D" id="1.50.40.10">
    <property type="entry name" value="Mitochondrial carrier domain"/>
    <property type="match status" value="1"/>
</dbReference>
<dbReference type="SUPFAM" id="SSF103506">
    <property type="entry name" value="Mitochondrial carrier"/>
    <property type="match status" value="1"/>
</dbReference>